<gene>
    <name evidence="1" type="ORF">CB5_LOCUS8073</name>
</gene>
<dbReference type="EMBL" id="LR862144">
    <property type="protein sequence ID" value="CAD1824862.1"/>
    <property type="molecule type" value="Genomic_DNA"/>
</dbReference>
<sequence length="181" mass="20284">MSCKRKHRPNPDIPQKGLKQRVITVGDLSTDRRRSGSCCGVETGSRGVVERKFADRTQFKLQEEVDERRRGFGVFFDELATRFRVAMSFRLCGHPENHCLALLASHQGSLMCSKATGGGGGFRYQSGHFQKLRAKRSTSDDREVSCVPRAFRCVFGIPSESENRFWETDLAGGVGFVSDIF</sequence>
<organism evidence="1">
    <name type="scientific">Ananas comosus var. bracteatus</name>
    <name type="common">red pineapple</name>
    <dbReference type="NCBI Taxonomy" id="296719"/>
    <lineage>
        <taxon>Eukaryota</taxon>
        <taxon>Viridiplantae</taxon>
        <taxon>Streptophyta</taxon>
        <taxon>Embryophyta</taxon>
        <taxon>Tracheophyta</taxon>
        <taxon>Spermatophyta</taxon>
        <taxon>Magnoliopsida</taxon>
        <taxon>Liliopsida</taxon>
        <taxon>Poales</taxon>
        <taxon>Bromeliaceae</taxon>
        <taxon>Bromelioideae</taxon>
        <taxon>Ananas</taxon>
    </lineage>
</organism>
<evidence type="ECO:0000313" key="1">
    <source>
        <dbReference type="EMBL" id="CAD1824862.1"/>
    </source>
</evidence>
<proteinExistence type="predicted"/>
<accession>A0A6V7P1Y1</accession>
<dbReference type="AlphaFoldDB" id="A0A6V7P1Y1"/>
<name>A0A6V7P1Y1_ANACO</name>
<reference evidence="1" key="1">
    <citation type="submission" date="2020-07" db="EMBL/GenBank/DDBJ databases">
        <authorList>
            <person name="Lin J."/>
        </authorList>
    </citation>
    <scope>NUCLEOTIDE SEQUENCE</scope>
</reference>
<protein>
    <submittedName>
        <fullName evidence="1">Uncharacterized protein</fullName>
    </submittedName>
</protein>